<dbReference type="InterPro" id="IPR045190">
    <property type="entry name" value="MCCB/AccD1-like"/>
</dbReference>
<dbReference type="GeneID" id="73347765"/>
<dbReference type="Gene3D" id="3.90.226.10">
    <property type="entry name" value="2-enoyl-CoA Hydratase, Chain A, domain 1"/>
    <property type="match status" value="1"/>
</dbReference>
<evidence type="ECO:0000313" key="2">
    <source>
        <dbReference type="Proteomes" id="UP000830671"/>
    </source>
</evidence>
<sequence length="110" mass="12211">MIEQLFPVEKSTVDLTASNFQANRQAWEPVLQEFDSYLKDVSSEGDEASTLRHQTRHQLLPRDRIALLLDADSPFLELGCFAGFRVSGSNSCANIIAGIGLVRVEELGMK</sequence>
<dbReference type="EMBL" id="CP019479">
    <property type="protein sequence ID" value="UQC88295.1"/>
    <property type="molecule type" value="Genomic_DNA"/>
</dbReference>
<accession>A0A9Q8WMP7</accession>
<organism evidence="1 2">
    <name type="scientific">Colletotrichum lupini</name>
    <dbReference type="NCBI Taxonomy" id="145971"/>
    <lineage>
        <taxon>Eukaryota</taxon>
        <taxon>Fungi</taxon>
        <taxon>Dikarya</taxon>
        <taxon>Ascomycota</taxon>
        <taxon>Pezizomycotina</taxon>
        <taxon>Sordariomycetes</taxon>
        <taxon>Hypocreomycetidae</taxon>
        <taxon>Glomerellales</taxon>
        <taxon>Glomerellaceae</taxon>
        <taxon>Colletotrichum</taxon>
        <taxon>Colletotrichum acutatum species complex</taxon>
    </lineage>
</organism>
<keyword evidence="2" id="KW-1185">Reference proteome</keyword>
<dbReference type="PANTHER" id="PTHR22855">
    <property type="entry name" value="ACETYL, PROPIONYL, PYRUVATE, AND GLUTACONYL CARBOXYLASE-RELATED"/>
    <property type="match status" value="1"/>
</dbReference>
<dbReference type="RefSeq" id="XP_049149901.1">
    <property type="nucleotide sequence ID" value="XM_049292755.1"/>
</dbReference>
<name>A0A9Q8WMP7_9PEZI</name>
<dbReference type="KEGG" id="clup:CLUP02_13818"/>
<evidence type="ECO:0000313" key="1">
    <source>
        <dbReference type="EMBL" id="UQC88295.1"/>
    </source>
</evidence>
<proteinExistence type="predicted"/>
<dbReference type="InterPro" id="IPR029045">
    <property type="entry name" value="ClpP/crotonase-like_dom_sf"/>
</dbReference>
<dbReference type="SUPFAM" id="SSF52096">
    <property type="entry name" value="ClpP/crotonase"/>
    <property type="match status" value="1"/>
</dbReference>
<dbReference type="Proteomes" id="UP000830671">
    <property type="component" value="Chromosome 7"/>
</dbReference>
<dbReference type="PANTHER" id="PTHR22855:SF46">
    <property type="entry name" value="METHYLCROTONOYL-COA CARBOXYLASE"/>
    <property type="match status" value="1"/>
</dbReference>
<dbReference type="AlphaFoldDB" id="A0A9Q8WMP7"/>
<protein>
    <submittedName>
        <fullName evidence="1">Methylcrotonoyl-CoA carboxylase beta chain</fullName>
    </submittedName>
</protein>
<gene>
    <name evidence="1" type="ORF">CLUP02_13818</name>
</gene>
<reference evidence="1" key="1">
    <citation type="journal article" date="2021" name="Mol. Plant Microbe Interact.">
        <title>Complete Genome Sequence of the Plant-Pathogenic Fungus Colletotrichum lupini.</title>
        <authorList>
            <person name="Baroncelli R."/>
            <person name="Pensec F."/>
            <person name="Da Lio D."/>
            <person name="Boufleur T."/>
            <person name="Vicente I."/>
            <person name="Sarrocco S."/>
            <person name="Picot A."/>
            <person name="Baraldi E."/>
            <person name="Sukno S."/>
            <person name="Thon M."/>
            <person name="Le Floch G."/>
        </authorList>
    </citation>
    <scope>NUCLEOTIDE SEQUENCE</scope>
    <source>
        <strain evidence="1">IMI 504893</strain>
    </source>
</reference>